<accession>A0A8H5BQM1</accession>
<sequence>MPYLMGASDFLRLRRQVLASPQGQLQAQTIALAAFEILSGMLMSSVHWLE</sequence>
<evidence type="ECO:0000313" key="1">
    <source>
        <dbReference type="EMBL" id="KAF5327429.1"/>
    </source>
</evidence>
<reference evidence="1 2" key="1">
    <citation type="journal article" date="2020" name="ISME J.">
        <title>Uncovering the hidden diversity of litter-decomposition mechanisms in mushroom-forming fungi.</title>
        <authorList>
            <person name="Floudas D."/>
            <person name="Bentzer J."/>
            <person name="Ahren D."/>
            <person name="Johansson T."/>
            <person name="Persson P."/>
            <person name="Tunlid A."/>
        </authorList>
    </citation>
    <scope>NUCLEOTIDE SEQUENCE [LARGE SCALE GENOMIC DNA]</scope>
    <source>
        <strain evidence="1 2">CBS 101986</strain>
    </source>
</reference>
<dbReference type="Proteomes" id="UP000567179">
    <property type="component" value="Unassembled WGS sequence"/>
</dbReference>
<organism evidence="1 2">
    <name type="scientific">Psilocybe cf. subviscida</name>
    <dbReference type="NCBI Taxonomy" id="2480587"/>
    <lineage>
        <taxon>Eukaryota</taxon>
        <taxon>Fungi</taxon>
        <taxon>Dikarya</taxon>
        <taxon>Basidiomycota</taxon>
        <taxon>Agaricomycotina</taxon>
        <taxon>Agaricomycetes</taxon>
        <taxon>Agaricomycetidae</taxon>
        <taxon>Agaricales</taxon>
        <taxon>Agaricineae</taxon>
        <taxon>Strophariaceae</taxon>
        <taxon>Psilocybe</taxon>
    </lineage>
</organism>
<dbReference type="AlphaFoldDB" id="A0A8H5BQM1"/>
<evidence type="ECO:0000313" key="2">
    <source>
        <dbReference type="Proteomes" id="UP000567179"/>
    </source>
</evidence>
<proteinExistence type="predicted"/>
<protein>
    <submittedName>
        <fullName evidence="1">Uncharacterized protein</fullName>
    </submittedName>
</protein>
<comment type="caution">
    <text evidence="1">The sequence shown here is derived from an EMBL/GenBank/DDBJ whole genome shotgun (WGS) entry which is preliminary data.</text>
</comment>
<gene>
    <name evidence="1" type="ORF">D9619_005114</name>
</gene>
<dbReference type="EMBL" id="JAACJJ010000014">
    <property type="protein sequence ID" value="KAF5327429.1"/>
    <property type="molecule type" value="Genomic_DNA"/>
</dbReference>
<keyword evidence="2" id="KW-1185">Reference proteome</keyword>
<name>A0A8H5BQM1_9AGAR</name>